<protein>
    <submittedName>
        <fullName evidence="1">Uncharacterized protein</fullName>
    </submittedName>
</protein>
<name>A0A419W5C3_9BACT</name>
<accession>A0A419W5C3</accession>
<organism evidence="1 2">
    <name type="scientific">Mangrovibacterium diazotrophicum</name>
    <dbReference type="NCBI Taxonomy" id="1261403"/>
    <lineage>
        <taxon>Bacteria</taxon>
        <taxon>Pseudomonadati</taxon>
        <taxon>Bacteroidota</taxon>
        <taxon>Bacteroidia</taxon>
        <taxon>Marinilabiliales</taxon>
        <taxon>Prolixibacteraceae</taxon>
        <taxon>Mangrovibacterium</taxon>
    </lineage>
</organism>
<comment type="caution">
    <text evidence="1">The sequence shown here is derived from an EMBL/GenBank/DDBJ whole genome shotgun (WGS) entry which is preliminary data.</text>
</comment>
<sequence length="205" mass="24023">MYCDETDSNVIPTIKMIERVIVTGEEKHRHYLIHEEIIEPWEGLSSKLDAQINGILNRFVIEFKMEFNYSSRLVVVYGKRQVDPHFSSCLDNHLFIAESTKINIANWESTMSNWYINKPTKINRFFMNIGKHTSELPFNTNFLVCSPLGQRKVSMPISENHLKAIDQVNGLQKISLKKRNMTIEYDRLIDPREFMKLLDLLSIRS</sequence>
<dbReference type="Proteomes" id="UP000283387">
    <property type="component" value="Unassembled WGS sequence"/>
</dbReference>
<reference evidence="1 2" key="1">
    <citation type="submission" date="2018-09" db="EMBL/GenBank/DDBJ databases">
        <title>Genomic Encyclopedia of Archaeal and Bacterial Type Strains, Phase II (KMG-II): from individual species to whole genera.</title>
        <authorList>
            <person name="Goeker M."/>
        </authorList>
    </citation>
    <scope>NUCLEOTIDE SEQUENCE [LARGE SCALE GENOMIC DNA]</scope>
    <source>
        <strain evidence="1 2">DSM 27148</strain>
    </source>
</reference>
<evidence type="ECO:0000313" key="1">
    <source>
        <dbReference type="EMBL" id="RKD90658.1"/>
    </source>
</evidence>
<evidence type="ECO:0000313" key="2">
    <source>
        <dbReference type="Proteomes" id="UP000283387"/>
    </source>
</evidence>
<dbReference type="AlphaFoldDB" id="A0A419W5C3"/>
<gene>
    <name evidence="1" type="ORF">BC643_0999</name>
</gene>
<proteinExistence type="predicted"/>
<keyword evidence="2" id="KW-1185">Reference proteome</keyword>
<dbReference type="EMBL" id="RAPN01000001">
    <property type="protein sequence ID" value="RKD90658.1"/>
    <property type="molecule type" value="Genomic_DNA"/>
</dbReference>